<organism evidence="1 2">
    <name type="scientific">Piscinibacterium candidicorallinum</name>
    <dbReference type="NCBI Taxonomy" id="1793872"/>
    <lineage>
        <taxon>Bacteria</taxon>
        <taxon>Pseudomonadati</taxon>
        <taxon>Pseudomonadota</taxon>
        <taxon>Betaproteobacteria</taxon>
        <taxon>Burkholderiales</taxon>
        <taxon>Piscinibacterium</taxon>
    </lineage>
</organism>
<protein>
    <submittedName>
        <fullName evidence="1">DUF411 domain-containing protein</fullName>
    </submittedName>
</protein>
<dbReference type="Pfam" id="PF04214">
    <property type="entry name" value="DUF411"/>
    <property type="match status" value="1"/>
</dbReference>
<dbReference type="EMBL" id="JBHRTI010000003">
    <property type="protein sequence ID" value="MFC3146948.1"/>
    <property type="molecule type" value="Genomic_DNA"/>
</dbReference>
<reference evidence="2" key="1">
    <citation type="journal article" date="2019" name="Int. J. Syst. Evol. Microbiol.">
        <title>The Global Catalogue of Microorganisms (GCM) 10K type strain sequencing project: providing services to taxonomists for standard genome sequencing and annotation.</title>
        <authorList>
            <consortium name="The Broad Institute Genomics Platform"/>
            <consortium name="The Broad Institute Genome Sequencing Center for Infectious Disease"/>
            <person name="Wu L."/>
            <person name="Ma J."/>
        </authorList>
    </citation>
    <scope>NUCLEOTIDE SEQUENCE [LARGE SCALE GENOMIC DNA]</scope>
    <source>
        <strain evidence="2">KCTC 52168</strain>
    </source>
</reference>
<gene>
    <name evidence="1" type="ORF">ACFOEN_04735</name>
</gene>
<name>A0ABV7H2Z7_9BURK</name>
<dbReference type="RefSeq" id="WP_377301573.1">
    <property type="nucleotide sequence ID" value="NZ_CP180191.1"/>
</dbReference>
<accession>A0ABV7H2Z7</accession>
<keyword evidence="2" id="KW-1185">Reference proteome</keyword>
<proteinExistence type="predicted"/>
<sequence>MNTSRRLLIGTTLFVAAGFKGPLLHAAPKSLVRVWKGPSCECCDDWIQLLRGVGFDVQVSAQGNTDARVRLGLPDRYGSCHTAQVGGYAIEGHVPIREIQRLLRERPKAVGLAVPGMPIGSPGMDGPQYSSRRDAYDVLLIDPVGRASIYASYR</sequence>
<dbReference type="Proteomes" id="UP001595556">
    <property type="component" value="Unassembled WGS sequence"/>
</dbReference>
<evidence type="ECO:0000313" key="1">
    <source>
        <dbReference type="EMBL" id="MFC3146948.1"/>
    </source>
</evidence>
<evidence type="ECO:0000313" key="2">
    <source>
        <dbReference type="Proteomes" id="UP001595556"/>
    </source>
</evidence>
<comment type="caution">
    <text evidence="1">The sequence shown here is derived from an EMBL/GenBank/DDBJ whole genome shotgun (WGS) entry which is preliminary data.</text>
</comment>
<dbReference type="InterPro" id="IPR007332">
    <property type="entry name" value="DUF411"/>
</dbReference>